<proteinExistence type="predicted"/>
<gene>
    <name evidence="2" type="ORF">HPP92_014274</name>
</gene>
<evidence type="ECO:0000313" key="3">
    <source>
        <dbReference type="Proteomes" id="UP000636800"/>
    </source>
</evidence>
<keyword evidence="3" id="KW-1185">Reference proteome</keyword>
<dbReference type="EMBL" id="JADCNL010000006">
    <property type="protein sequence ID" value="KAG0477433.1"/>
    <property type="molecule type" value="Genomic_DNA"/>
</dbReference>
<dbReference type="AlphaFoldDB" id="A0A835QT82"/>
<organism evidence="2 3">
    <name type="scientific">Vanilla planifolia</name>
    <name type="common">Vanilla</name>
    <dbReference type="NCBI Taxonomy" id="51239"/>
    <lineage>
        <taxon>Eukaryota</taxon>
        <taxon>Viridiplantae</taxon>
        <taxon>Streptophyta</taxon>
        <taxon>Embryophyta</taxon>
        <taxon>Tracheophyta</taxon>
        <taxon>Spermatophyta</taxon>
        <taxon>Magnoliopsida</taxon>
        <taxon>Liliopsida</taxon>
        <taxon>Asparagales</taxon>
        <taxon>Orchidaceae</taxon>
        <taxon>Vanilloideae</taxon>
        <taxon>Vanilleae</taxon>
        <taxon>Vanilla</taxon>
    </lineage>
</organism>
<dbReference type="Proteomes" id="UP000636800">
    <property type="component" value="Chromosome 6"/>
</dbReference>
<evidence type="ECO:0000313" key="2">
    <source>
        <dbReference type="EMBL" id="KAG0477433.1"/>
    </source>
</evidence>
<evidence type="ECO:0000256" key="1">
    <source>
        <dbReference type="SAM" id="MobiDB-lite"/>
    </source>
</evidence>
<name>A0A835QT82_VANPL</name>
<comment type="caution">
    <text evidence="2">The sequence shown here is derived from an EMBL/GenBank/DDBJ whole genome shotgun (WGS) entry which is preliminary data.</text>
</comment>
<feature type="region of interest" description="Disordered" evidence="1">
    <location>
        <begin position="74"/>
        <end position="113"/>
    </location>
</feature>
<feature type="compositionally biased region" description="Acidic residues" evidence="1">
    <location>
        <begin position="101"/>
        <end position="112"/>
    </location>
</feature>
<accession>A0A835QT82</accession>
<dbReference type="OrthoDB" id="651546at2759"/>
<sequence length="138" mass="15103">MLPWLLPHDGLVLPEATSHSGGLDDEAVVGAGDHLRLAAHNAYQLQLRSSALVVLRHCEERDLLHVRIGQVLDRSPTSDDGLIPDSGLRGRGGESGGKEDGGEEEDEGEEEDGSHVDLAYVFMRIGSWIRREYFSDLC</sequence>
<protein>
    <submittedName>
        <fullName evidence="2">Uncharacterized protein</fullName>
    </submittedName>
</protein>
<reference evidence="2 3" key="1">
    <citation type="journal article" date="2020" name="Nat. Food">
        <title>A phased Vanilla planifolia genome enables genetic improvement of flavour and production.</title>
        <authorList>
            <person name="Hasing T."/>
            <person name="Tang H."/>
            <person name="Brym M."/>
            <person name="Khazi F."/>
            <person name="Huang T."/>
            <person name="Chambers A.H."/>
        </authorList>
    </citation>
    <scope>NUCLEOTIDE SEQUENCE [LARGE SCALE GENOMIC DNA]</scope>
    <source>
        <tissue evidence="2">Leaf</tissue>
    </source>
</reference>